<dbReference type="PRINTS" id="PR00463">
    <property type="entry name" value="EP450I"/>
</dbReference>
<accession>W9IAX7</accession>
<evidence type="ECO:0000256" key="5">
    <source>
        <dbReference type="ARBA" id="ARBA00023002"/>
    </source>
</evidence>
<dbReference type="OrthoDB" id="1470350at2759"/>
<name>W9IAX7_FUSOX</name>
<dbReference type="HOGENOM" id="CLU_001570_14_2_1"/>
<keyword evidence="9" id="KW-1133">Transmembrane helix</keyword>
<evidence type="ECO:0000256" key="3">
    <source>
        <dbReference type="ARBA" id="ARBA00022617"/>
    </source>
</evidence>
<dbReference type="InterPro" id="IPR001128">
    <property type="entry name" value="Cyt_P450"/>
</dbReference>
<dbReference type="AlphaFoldDB" id="W9IAX7"/>
<protein>
    <recommendedName>
        <fullName evidence="12">Cytochrome P450 oxidoreductase</fullName>
    </recommendedName>
</protein>
<dbReference type="CDD" id="cd11059">
    <property type="entry name" value="CYP_fungal"/>
    <property type="match status" value="1"/>
</dbReference>
<dbReference type="PANTHER" id="PTHR24305:SF96">
    <property type="entry name" value="CYTOCHROME P450 MONOOXYGENASE STCB-RELATED"/>
    <property type="match status" value="1"/>
</dbReference>
<dbReference type="EMBL" id="JH717843">
    <property type="protein sequence ID" value="EWY92073.1"/>
    <property type="molecule type" value="Genomic_DNA"/>
</dbReference>
<dbReference type="Proteomes" id="UP000030753">
    <property type="component" value="Unassembled WGS sequence"/>
</dbReference>
<evidence type="ECO:0008006" key="12">
    <source>
        <dbReference type="Google" id="ProtNLM"/>
    </source>
</evidence>
<reference evidence="10 11" key="1">
    <citation type="submission" date="2011-06" db="EMBL/GenBank/DDBJ databases">
        <title>The Genome Sequence of Fusarium oxysporum FOSC 3-a.</title>
        <authorList>
            <consortium name="The Broad Institute Genome Sequencing Platform"/>
            <person name="Ma L.-J."/>
            <person name="Gale L.R."/>
            <person name="Schwartz D.C."/>
            <person name="Zhou S."/>
            <person name="Corby-Kistler H."/>
            <person name="Young S.K."/>
            <person name="Zeng Q."/>
            <person name="Gargeya S."/>
            <person name="Fitzgerald M."/>
            <person name="Haas B."/>
            <person name="Abouelleil A."/>
            <person name="Alvarado L."/>
            <person name="Arachchi H.M."/>
            <person name="Berlin A."/>
            <person name="Brown A."/>
            <person name="Chapman S.B."/>
            <person name="Chen Z."/>
            <person name="Dunbar C."/>
            <person name="Freedman E."/>
            <person name="Gearin G."/>
            <person name="Gellesch M."/>
            <person name="Goldberg J."/>
            <person name="Griggs A."/>
            <person name="Gujja S."/>
            <person name="Heiman D."/>
            <person name="Howarth C."/>
            <person name="Larson L."/>
            <person name="Lui A."/>
            <person name="MacDonald P.J.P."/>
            <person name="Mehta T."/>
            <person name="Montmayeur A."/>
            <person name="Murphy C."/>
            <person name="Neiman D."/>
            <person name="Pearson M."/>
            <person name="Priest M."/>
            <person name="Roberts A."/>
            <person name="Saif S."/>
            <person name="Shea T."/>
            <person name="Shenoy N."/>
            <person name="Sisk P."/>
            <person name="Stolte C."/>
            <person name="Sykes S."/>
            <person name="Wortman J."/>
            <person name="Nusbaum C."/>
            <person name="Birren B."/>
        </authorList>
    </citation>
    <scope>NUCLEOTIDE SEQUENCE [LARGE SCALE GENOMIC DNA]</scope>
    <source>
        <strain evidence="11">FOSC 3-a</strain>
    </source>
</reference>
<sequence>MDRAEIRLLPSKEVLILLTCSLLVYLGFFLLYQIYFDPLGRLPGAWLARWTDVVLKYHWLNGTRAQYVHRLHQRFGPVVRLGPNEVDISEITAVKEIHNIKTGYKKSSFYEKFIPNTVNVFNATDVDFHRRHRRLLSAPLSESSLKTVEWAVDAKVKLAIKSMAREMEQRQATDVWKFWRFLATDVISELSFGESFGMLEAGKKNQYIVDLEGIAARGPIFTTFPGLISLASRLPIPIFSAPAAAAKRMIRYAEQAVLQYKTHIAVNPAAAKPMLFSKLFAAGENGLTDDEIRCEAQAYIVAGSDTTATSLTYLVWAVCRDTKVKETLLSELMSLGEDFGDSDLRQLPYLNAVIDETLRIHIAAPSALPRVVPAGGSTLAGYFIPGNTIVTTQSWTLHRDPLVFPGPELFDPTRWLNATKEMTDTAMPFGGGSRVCIGKHLARMELRLGTARFFRAFPSAAVSTLESMSDEDMSPLAFFLLAPKGGRCLIEAK</sequence>
<comment type="cofactor">
    <cofactor evidence="1 7">
        <name>heme</name>
        <dbReference type="ChEBI" id="CHEBI:30413"/>
    </cofactor>
</comment>
<gene>
    <name evidence="10" type="ORF">FOYG_08973</name>
</gene>
<dbReference type="InterPro" id="IPR036396">
    <property type="entry name" value="Cyt_P450_sf"/>
</dbReference>
<feature type="transmembrane region" description="Helical" evidence="9">
    <location>
        <begin position="14"/>
        <end position="35"/>
    </location>
</feature>
<dbReference type="GO" id="GO:0020037">
    <property type="term" value="F:heme binding"/>
    <property type="evidence" value="ECO:0007669"/>
    <property type="project" value="InterPro"/>
</dbReference>
<evidence type="ECO:0000256" key="4">
    <source>
        <dbReference type="ARBA" id="ARBA00022723"/>
    </source>
</evidence>
<dbReference type="GO" id="GO:0004497">
    <property type="term" value="F:monooxygenase activity"/>
    <property type="evidence" value="ECO:0007669"/>
    <property type="project" value="UniProtKB-KW"/>
</dbReference>
<keyword evidence="9" id="KW-0472">Membrane</keyword>
<proteinExistence type="inferred from homology"/>
<dbReference type="InterPro" id="IPR050121">
    <property type="entry name" value="Cytochrome_P450_monoxygenase"/>
</dbReference>
<evidence type="ECO:0000256" key="9">
    <source>
        <dbReference type="SAM" id="Phobius"/>
    </source>
</evidence>
<feature type="binding site" description="axial binding residue" evidence="7">
    <location>
        <position position="436"/>
    </location>
    <ligand>
        <name>heme</name>
        <dbReference type="ChEBI" id="CHEBI:30413"/>
    </ligand>
    <ligandPart>
        <name>Fe</name>
        <dbReference type="ChEBI" id="CHEBI:18248"/>
    </ligandPart>
</feature>
<dbReference type="Gene3D" id="1.10.630.10">
    <property type="entry name" value="Cytochrome P450"/>
    <property type="match status" value="1"/>
</dbReference>
<keyword evidence="5 8" id="KW-0560">Oxidoreductase</keyword>
<dbReference type="GO" id="GO:0016705">
    <property type="term" value="F:oxidoreductase activity, acting on paired donors, with incorporation or reduction of molecular oxygen"/>
    <property type="evidence" value="ECO:0007669"/>
    <property type="project" value="InterPro"/>
</dbReference>
<dbReference type="PANTHER" id="PTHR24305">
    <property type="entry name" value="CYTOCHROME P450"/>
    <property type="match status" value="1"/>
</dbReference>
<dbReference type="Pfam" id="PF00067">
    <property type="entry name" value="p450"/>
    <property type="match status" value="1"/>
</dbReference>
<dbReference type="InterPro" id="IPR002401">
    <property type="entry name" value="Cyt_P450_E_grp-I"/>
</dbReference>
<dbReference type="PRINTS" id="PR00385">
    <property type="entry name" value="P450"/>
</dbReference>
<comment type="similarity">
    <text evidence="2 8">Belongs to the cytochrome P450 family.</text>
</comment>
<dbReference type="SUPFAM" id="SSF48264">
    <property type="entry name" value="Cytochrome P450"/>
    <property type="match status" value="1"/>
</dbReference>
<evidence type="ECO:0000256" key="7">
    <source>
        <dbReference type="PIRSR" id="PIRSR602401-1"/>
    </source>
</evidence>
<evidence type="ECO:0000256" key="1">
    <source>
        <dbReference type="ARBA" id="ARBA00001971"/>
    </source>
</evidence>
<keyword evidence="4 7" id="KW-0479">Metal-binding</keyword>
<evidence type="ECO:0000256" key="8">
    <source>
        <dbReference type="RuleBase" id="RU000461"/>
    </source>
</evidence>
<organism evidence="10 11">
    <name type="scientific">Fusarium oxysporum NRRL 32931</name>
    <dbReference type="NCBI Taxonomy" id="660029"/>
    <lineage>
        <taxon>Eukaryota</taxon>
        <taxon>Fungi</taxon>
        <taxon>Dikarya</taxon>
        <taxon>Ascomycota</taxon>
        <taxon>Pezizomycotina</taxon>
        <taxon>Sordariomycetes</taxon>
        <taxon>Hypocreomycetidae</taxon>
        <taxon>Hypocreales</taxon>
        <taxon>Nectriaceae</taxon>
        <taxon>Fusarium</taxon>
        <taxon>Fusarium oxysporum species complex</taxon>
    </lineage>
</organism>
<keyword evidence="8" id="KW-0503">Monooxygenase</keyword>
<dbReference type="InterPro" id="IPR017972">
    <property type="entry name" value="Cyt_P450_CS"/>
</dbReference>
<evidence type="ECO:0000313" key="10">
    <source>
        <dbReference type="EMBL" id="EWY92073.1"/>
    </source>
</evidence>
<dbReference type="PROSITE" id="PS00086">
    <property type="entry name" value="CYTOCHROME_P450"/>
    <property type="match status" value="1"/>
</dbReference>
<keyword evidence="3 7" id="KW-0349">Heme</keyword>
<dbReference type="GO" id="GO:0005506">
    <property type="term" value="F:iron ion binding"/>
    <property type="evidence" value="ECO:0007669"/>
    <property type="project" value="InterPro"/>
</dbReference>
<keyword evidence="9" id="KW-0812">Transmembrane</keyword>
<evidence type="ECO:0000256" key="6">
    <source>
        <dbReference type="ARBA" id="ARBA00023004"/>
    </source>
</evidence>
<evidence type="ECO:0000256" key="2">
    <source>
        <dbReference type="ARBA" id="ARBA00010617"/>
    </source>
</evidence>
<evidence type="ECO:0000313" key="11">
    <source>
        <dbReference type="Proteomes" id="UP000030753"/>
    </source>
</evidence>
<keyword evidence="6 7" id="KW-0408">Iron</keyword>